<dbReference type="Gene3D" id="1.10.10.10">
    <property type="entry name" value="Winged helix-like DNA-binding domain superfamily/Winged helix DNA-binding domain"/>
    <property type="match status" value="1"/>
</dbReference>
<dbReference type="Proteomes" id="UP000002015">
    <property type="component" value="Chromosome"/>
</dbReference>
<evidence type="ECO:0000256" key="2">
    <source>
        <dbReference type="PROSITE-ProRule" id="PRU01091"/>
    </source>
</evidence>
<keyword evidence="3" id="KW-0812">Transmembrane</keyword>
<protein>
    <submittedName>
        <fullName evidence="5">DNA-binding winged-HTH domains-like protein</fullName>
    </submittedName>
</protein>
<feature type="domain" description="OmpR/PhoB-type" evidence="4">
    <location>
        <begin position="1"/>
        <end position="98"/>
    </location>
</feature>
<dbReference type="InterPro" id="IPR016032">
    <property type="entry name" value="Sig_transdc_resp-reg_C-effctor"/>
</dbReference>
<evidence type="ECO:0000259" key="4">
    <source>
        <dbReference type="PROSITE" id="PS51755"/>
    </source>
</evidence>
<dbReference type="Pfam" id="PF00486">
    <property type="entry name" value="Trans_reg_C"/>
    <property type="match status" value="1"/>
</dbReference>
<keyword evidence="6" id="KW-1185">Reference proteome</keyword>
<feature type="transmembrane region" description="Helical" evidence="3">
    <location>
        <begin position="128"/>
        <end position="146"/>
    </location>
</feature>
<dbReference type="GO" id="GO:0003677">
    <property type="term" value="F:DNA binding"/>
    <property type="evidence" value="ECO:0007669"/>
    <property type="project" value="UniProtKB-UniRule"/>
</dbReference>
<evidence type="ECO:0000313" key="5">
    <source>
        <dbReference type="EMBL" id="ABV38069.1"/>
    </source>
</evidence>
<keyword evidence="3" id="KW-0472">Membrane</keyword>
<organism evidence="5 6">
    <name type="scientific">Shewanella sediminis (strain HAW-EB3)</name>
    <dbReference type="NCBI Taxonomy" id="425104"/>
    <lineage>
        <taxon>Bacteria</taxon>
        <taxon>Pseudomonadati</taxon>
        <taxon>Pseudomonadota</taxon>
        <taxon>Gammaproteobacteria</taxon>
        <taxon>Alteromonadales</taxon>
        <taxon>Shewanellaceae</taxon>
        <taxon>Shewanella</taxon>
    </lineage>
</organism>
<keyword evidence="3" id="KW-1133">Transmembrane helix</keyword>
<dbReference type="SMART" id="SM00862">
    <property type="entry name" value="Trans_reg_C"/>
    <property type="match status" value="1"/>
</dbReference>
<dbReference type="STRING" id="425104.Ssed_3465"/>
<name>A8FYZ6_SHESH</name>
<reference evidence="5 6" key="1">
    <citation type="submission" date="2007-08" db="EMBL/GenBank/DDBJ databases">
        <title>Complete sequence of Shewanella sediminis HAW-EB3.</title>
        <authorList>
            <consortium name="US DOE Joint Genome Institute"/>
            <person name="Copeland A."/>
            <person name="Lucas S."/>
            <person name="Lapidus A."/>
            <person name="Barry K."/>
            <person name="Glavina del Rio T."/>
            <person name="Dalin E."/>
            <person name="Tice H."/>
            <person name="Pitluck S."/>
            <person name="Chertkov O."/>
            <person name="Brettin T."/>
            <person name="Bruce D."/>
            <person name="Detter J.C."/>
            <person name="Han C."/>
            <person name="Schmutz J."/>
            <person name="Larimer F."/>
            <person name="Land M."/>
            <person name="Hauser L."/>
            <person name="Kyrpides N."/>
            <person name="Kim E."/>
            <person name="Zhao J.-S."/>
            <person name="Richardson P."/>
        </authorList>
    </citation>
    <scope>NUCLEOTIDE SEQUENCE [LARGE SCALE GENOMIC DNA]</scope>
    <source>
        <strain evidence="5 6">HAW-EB3</strain>
    </source>
</reference>
<dbReference type="PROSITE" id="PS51755">
    <property type="entry name" value="OMPR_PHOB"/>
    <property type="match status" value="1"/>
</dbReference>
<dbReference type="InterPro" id="IPR036388">
    <property type="entry name" value="WH-like_DNA-bd_sf"/>
</dbReference>
<dbReference type="GO" id="GO:0000160">
    <property type="term" value="P:phosphorelay signal transduction system"/>
    <property type="evidence" value="ECO:0007669"/>
    <property type="project" value="InterPro"/>
</dbReference>
<feature type="DNA-binding region" description="OmpR/PhoB-type" evidence="2">
    <location>
        <begin position="1"/>
        <end position="98"/>
    </location>
</feature>
<evidence type="ECO:0000256" key="3">
    <source>
        <dbReference type="SAM" id="Phobius"/>
    </source>
</evidence>
<sequence length="435" mass="49396">MVKLSKYLSIDLESRELLDESNHSRSPLSLAELEIIKLLAQRIGDVVSKEELNEAGWPGRLVAPSSLTQCISTLRRKLESQNDIELKNIPRYGYSLCVIESDELVLPKSVPQSEGGNASPAVNHLSRYWRWLAVVLFFVFLAGLHFSGKLKQTVNYLALLAQPGVASILNAETELAGQKVKLSQLRLEDQPDEHRSASHFIGSWSNTDKVFGNELLTRIFANDNNRYESVALCNQYEGECKDTQPLNLVRDRNTYSPLDLQWLSDTKLRMEQVTYNKILLDKFENPSQGLVEDIYRADVYYYGASKNVVRADVRLSLVYQSPARGTLVMAACITDDLLRHVSMRYQFSGEFKMQQKTVDGQLVKSFLLDTENVSFTSPDAISEESATIYREIRKSVLSNETQILRQIYQDANSGVWMLPLWGDTMVWAHRVEVTL</sequence>
<dbReference type="eggNOG" id="COG3710">
    <property type="taxonomic scope" value="Bacteria"/>
</dbReference>
<evidence type="ECO:0000313" key="6">
    <source>
        <dbReference type="Proteomes" id="UP000002015"/>
    </source>
</evidence>
<dbReference type="GO" id="GO:0006355">
    <property type="term" value="P:regulation of DNA-templated transcription"/>
    <property type="evidence" value="ECO:0007669"/>
    <property type="project" value="InterPro"/>
</dbReference>
<keyword evidence="1 2" id="KW-0238">DNA-binding</keyword>
<dbReference type="AlphaFoldDB" id="A8FYZ6"/>
<dbReference type="CDD" id="cd00383">
    <property type="entry name" value="trans_reg_C"/>
    <property type="match status" value="1"/>
</dbReference>
<dbReference type="EMBL" id="CP000821">
    <property type="protein sequence ID" value="ABV38069.1"/>
    <property type="molecule type" value="Genomic_DNA"/>
</dbReference>
<gene>
    <name evidence="5" type="ordered locus">Ssed_3465</name>
</gene>
<evidence type="ECO:0000256" key="1">
    <source>
        <dbReference type="ARBA" id="ARBA00023125"/>
    </source>
</evidence>
<accession>A8FYZ6</accession>
<proteinExistence type="predicted"/>
<dbReference type="KEGG" id="sse:Ssed_3465"/>
<dbReference type="InterPro" id="IPR001867">
    <property type="entry name" value="OmpR/PhoB-type_DNA-bd"/>
</dbReference>
<dbReference type="SUPFAM" id="SSF46894">
    <property type="entry name" value="C-terminal effector domain of the bipartite response regulators"/>
    <property type="match status" value="1"/>
</dbReference>
<dbReference type="HOGENOM" id="CLU_674206_0_0_6"/>